<organism evidence="1 2">
    <name type="scientific">Mythimna loreyi</name>
    <dbReference type="NCBI Taxonomy" id="667449"/>
    <lineage>
        <taxon>Eukaryota</taxon>
        <taxon>Metazoa</taxon>
        <taxon>Ecdysozoa</taxon>
        <taxon>Arthropoda</taxon>
        <taxon>Hexapoda</taxon>
        <taxon>Insecta</taxon>
        <taxon>Pterygota</taxon>
        <taxon>Neoptera</taxon>
        <taxon>Endopterygota</taxon>
        <taxon>Lepidoptera</taxon>
        <taxon>Glossata</taxon>
        <taxon>Ditrysia</taxon>
        <taxon>Noctuoidea</taxon>
        <taxon>Noctuidae</taxon>
        <taxon>Noctuinae</taxon>
        <taxon>Hadenini</taxon>
        <taxon>Mythimna</taxon>
    </lineage>
</organism>
<gene>
    <name evidence="1" type="ORF">PYW08_016413</name>
</gene>
<proteinExistence type="predicted"/>
<name>A0ACC2QXY8_9NEOP</name>
<comment type="caution">
    <text evidence="1">The sequence shown here is derived from an EMBL/GenBank/DDBJ whole genome shotgun (WGS) entry which is preliminary data.</text>
</comment>
<evidence type="ECO:0000313" key="2">
    <source>
        <dbReference type="Proteomes" id="UP001231649"/>
    </source>
</evidence>
<protein>
    <submittedName>
        <fullName evidence="1">Uncharacterized protein</fullName>
    </submittedName>
</protein>
<sequence length="506" mass="57724">MKISVLLLCSAVTLTWGVAVKQNRKFPDDFIFGTSTASYQIEGGWNEGGKSENIWDYLTHTNAAAIEDQSNGDIACDSYHKYERDIEMMRELGIDSYRFSMAWSRILPNGFADYVNEEGVAYYNKIIDEILKYNIEPMVTLYHWDLPQKLQEMGGWLNPLIADWFADYARVVFDRFGDRVKSFITFNEGRQICFEGYDSVSKAPRLNISGIGEYICAKNLALAHAKAYHIYNDDFRPTQGGVCGYTIAAGSSLPLTDSEEDAFAAELHDQLVWGLYTDPIFSKDGGFPKELFERVAKKSEAQGYPRSRLVDFTDEEKAYIRGTSDFFGVNHYSGALTSASLFSPPSVIPSPYDDIEVGQTALEEWPQSASFWLKQMPNSVYIVLKNIQKRYGDVPIYITENGWSTHEGIEDEGRVAYYRAALESALDALDDGINLKGYYAWSLMDNFEWMAGYTERFGLYEVNFDDPERTRTPRKSAFIYKQIIKTRTIDHEYEPESYVMTIDEGH</sequence>
<dbReference type="Proteomes" id="UP001231649">
    <property type="component" value="Chromosome 9"/>
</dbReference>
<evidence type="ECO:0000313" key="1">
    <source>
        <dbReference type="EMBL" id="KAJ8728028.1"/>
    </source>
</evidence>
<accession>A0ACC2QXY8</accession>
<reference evidence="1" key="1">
    <citation type="submission" date="2023-03" db="EMBL/GenBank/DDBJ databases">
        <title>Chromosome-level genomes of two armyworms, Mythimna separata and Mythimna loreyi, provide insights into the biosynthesis and reception of sex pheromones.</title>
        <authorList>
            <person name="Zhao H."/>
        </authorList>
    </citation>
    <scope>NUCLEOTIDE SEQUENCE</scope>
    <source>
        <strain evidence="1">BeijingLab</strain>
    </source>
</reference>
<dbReference type="EMBL" id="CM056785">
    <property type="protein sequence ID" value="KAJ8728028.1"/>
    <property type="molecule type" value="Genomic_DNA"/>
</dbReference>
<keyword evidence="2" id="KW-1185">Reference proteome</keyword>